<protein>
    <submittedName>
        <fullName evidence="2">Uncharacterized protein</fullName>
    </submittedName>
</protein>
<accession>A0A8C5M8H8</accession>
<feature type="region of interest" description="Disordered" evidence="1">
    <location>
        <begin position="1"/>
        <end position="242"/>
    </location>
</feature>
<dbReference type="GeneTree" id="ENSGT01010000228638"/>
<reference evidence="2" key="2">
    <citation type="submission" date="2025-09" db="UniProtKB">
        <authorList>
            <consortium name="Ensembl"/>
        </authorList>
    </citation>
    <scope>IDENTIFICATION</scope>
</reference>
<evidence type="ECO:0000256" key="1">
    <source>
        <dbReference type="SAM" id="MobiDB-lite"/>
    </source>
</evidence>
<sequence length="492" mass="49561">MSVPTGNEKPAMSVSTGTKPAMSVSTGTKPAMSVSTGTKPAMSVSTGTKPAMSVSTGTKPAMSVSTGTMPAMSVSTGTKPAMSVSSGTKPAMSVSTGTKPAMSVSTGTKPAMSVSTGTKPAMSVSTGTKPAMSVSTGTKPAMSVSTGTKPAMSVSTGTKPAMSVSTGTKPAMSVSTGTKPAMSVSTGTKPAMSVSTDTKPAMSASPGTKPAMSASPGTKPAMSGTGNEKPAMSGTGNEKPAMSGTDNMSFVMPEAGTLPVVSGTSCMSAMTAAPMLGEIAAPRLDETAVTTFCYEADVPGLAHETTVPLPHSESSVVPTIVKPCEVVTKSTSCSKRRQEKVINPSQSGSETSTLCSGSSDTTPSKSEVALLRTVIREIRQAGGLKGTMIPKSHCVPKGYIRTPSGSLMRETHWVVLQRHPGILQGLLEESDSDDPQYTPPGESCKTVVAPTVPCPGDVPYPESLPVMHTPCTVSVGAMSNGKVIVSGADSKS</sequence>
<reference evidence="2" key="1">
    <citation type="submission" date="2025-08" db="UniProtKB">
        <authorList>
            <consortium name="Ensembl"/>
        </authorList>
    </citation>
    <scope>IDENTIFICATION</scope>
</reference>
<organism evidence="2 3">
    <name type="scientific">Leptobrachium leishanense</name>
    <name type="common">Leishan spiny toad</name>
    <dbReference type="NCBI Taxonomy" id="445787"/>
    <lineage>
        <taxon>Eukaryota</taxon>
        <taxon>Metazoa</taxon>
        <taxon>Chordata</taxon>
        <taxon>Craniata</taxon>
        <taxon>Vertebrata</taxon>
        <taxon>Euteleostomi</taxon>
        <taxon>Amphibia</taxon>
        <taxon>Batrachia</taxon>
        <taxon>Anura</taxon>
        <taxon>Pelobatoidea</taxon>
        <taxon>Megophryidae</taxon>
        <taxon>Leptobrachium</taxon>
    </lineage>
</organism>
<feature type="region of interest" description="Disordered" evidence="1">
    <location>
        <begin position="337"/>
        <end position="364"/>
    </location>
</feature>
<dbReference type="AlphaFoldDB" id="A0A8C5M8H8"/>
<dbReference type="OrthoDB" id="8951380at2759"/>
<name>A0A8C5M8H8_9ANUR</name>
<evidence type="ECO:0000313" key="3">
    <source>
        <dbReference type="Proteomes" id="UP000694569"/>
    </source>
</evidence>
<proteinExistence type="predicted"/>
<feature type="compositionally biased region" description="Polar residues" evidence="1">
    <location>
        <begin position="343"/>
        <end position="364"/>
    </location>
</feature>
<dbReference type="Proteomes" id="UP000694569">
    <property type="component" value="Unplaced"/>
</dbReference>
<keyword evidence="3" id="KW-1185">Reference proteome</keyword>
<evidence type="ECO:0000313" key="2">
    <source>
        <dbReference type="Ensembl" id="ENSLLEP00000008314.1"/>
    </source>
</evidence>
<dbReference type="Ensembl" id="ENSLLET00000008644.1">
    <property type="protein sequence ID" value="ENSLLEP00000008314.1"/>
    <property type="gene ID" value="ENSLLEG00000005280.1"/>
</dbReference>
<feature type="compositionally biased region" description="Polar residues" evidence="1">
    <location>
        <begin position="13"/>
        <end position="198"/>
    </location>
</feature>